<dbReference type="Pfam" id="PF01103">
    <property type="entry name" value="Omp85"/>
    <property type="match status" value="1"/>
</dbReference>
<name>A0AAU7U9M9_9DEIO</name>
<dbReference type="Pfam" id="PF08479">
    <property type="entry name" value="POTRA_2"/>
    <property type="match status" value="1"/>
</dbReference>
<dbReference type="AlphaFoldDB" id="A0AAU7U9M9"/>
<evidence type="ECO:0000256" key="3">
    <source>
        <dbReference type="ARBA" id="ARBA00022729"/>
    </source>
</evidence>
<proteinExistence type="predicted"/>
<protein>
    <submittedName>
        <fullName evidence="8">POTRA domain-containing protein</fullName>
    </submittedName>
</protein>
<dbReference type="GO" id="GO:0019867">
    <property type="term" value="C:outer membrane"/>
    <property type="evidence" value="ECO:0007669"/>
    <property type="project" value="InterPro"/>
</dbReference>
<evidence type="ECO:0000256" key="2">
    <source>
        <dbReference type="ARBA" id="ARBA00022692"/>
    </source>
</evidence>
<keyword evidence="5" id="KW-0998">Cell outer membrane</keyword>
<feature type="chain" id="PRO_5043806550" evidence="6">
    <location>
        <begin position="21"/>
        <end position="880"/>
    </location>
</feature>
<dbReference type="InterPro" id="IPR039910">
    <property type="entry name" value="D15-like"/>
</dbReference>
<dbReference type="KEGG" id="dsc:ABOD76_17380"/>
<keyword evidence="3 6" id="KW-0732">Signal</keyword>
<dbReference type="Gene3D" id="3.10.20.310">
    <property type="entry name" value="membrane protein fhac"/>
    <property type="match status" value="4"/>
</dbReference>
<gene>
    <name evidence="8" type="ORF">ABOD76_17380</name>
</gene>
<feature type="signal peptide" evidence="6">
    <location>
        <begin position="1"/>
        <end position="20"/>
    </location>
</feature>
<comment type="subcellular location">
    <subcellularLocation>
        <location evidence="1">Membrane</location>
    </subcellularLocation>
</comment>
<keyword evidence="4" id="KW-0472">Membrane</keyword>
<dbReference type="PROSITE" id="PS51779">
    <property type="entry name" value="POTRA"/>
    <property type="match status" value="2"/>
</dbReference>
<evidence type="ECO:0000256" key="4">
    <source>
        <dbReference type="ARBA" id="ARBA00023136"/>
    </source>
</evidence>
<dbReference type="InterPro" id="IPR010827">
    <property type="entry name" value="BamA/TamA_POTRA"/>
</dbReference>
<evidence type="ECO:0000256" key="5">
    <source>
        <dbReference type="ARBA" id="ARBA00023237"/>
    </source>
</evidence>
<feature type="domain" description="POTRA" evidence="7">
    <location>
        <begin position="179"/>
        <end position="255"/>
    </location>
</feature>
<organism evidence="8">
    <name type="scientific">Deinococcus sonorensis KR-87</name>
    <dbReference type="NCBI Taxonomy" id="694439"/>
    <lineage>
        <taxon>Bacteria</taxon>
        <taxon>Thermotogati</taxon>
        <taxon>Deinococcota</taxon>
        <taxon>Deinococci</taxon>
        <taxon>Deinococcales</taxon>
        <taxon>Deinococcaceae</taxon>
        <taxon>Deinococcus</taxon>
    </lineage>
</organism>
<dbReference type="PANTHER" id="PTHR12815:SF47">
    <property type="entry name" value="TRANSLOCATION AND ASSEMBLY MODULE SUBUNIT TAMA"/>
    <property type="match status" value="1"/>
</dbReference>
<dbReference type="InterPro" id="IPR013686">
    <property type="entry name" value="Polypept-transport_assoc_ShlB"/>
</dbReference>
<evidence type="ECO:0000313" key="8">
    <source>
        <dbReference type="EMBL" id="XBV85194.1"/>
    </source>
</evidence>
<dbReference type="PANTHER" id="PTHR12815">
    <property type="entry name" value="SORTING AND ASSEMBLY MACHINERY SAMM50 PROTEIN FAMILY MEMBER"/>
    <property type="match status" value="1"/>
</dbReference>
<evidence type="ECO:0000259" key="7">
    <source>
        <dbReference type="PROSITE" id="PS51779"/>
    </source>
</evidence>
<dbReference type="InterPro" id="IPR000184">
    <property type="entry name" value="Bac_surfAg_D15"/>
</dbReference>
<sequence>MRTPLTLAITVALSAPVALAQQAATLTDVTVQGTTDLLANFLKASLSVQPGAALSSVNLRQVEQDALATGYVKTASAKLSSANGQNVLTLTVVANPVIKSVAVTGMTFLPADDFKTSLGNVLNIAPGATLNTARIDQSKQALAENYRAQGYPFAPNISTQTKAAADGTVDLTYVIDETAPIKRIEVSGSTLLPKDTVVSAFKPLYDAKKFTPEVYFAGVQQIQDAYQAAGYLASGVNPAGNSLQDGVLKISVVEGQVAGVDLSNLGLSATDAATLRTKAGGVPSLSVLEQDVRALSNRTGKSVGFALQAADPTVPNRVTVLFGVADAVSGPVKEIRFAGNTAIPTAQLQAAVKTKVGDIFSRQLAESDFIAVRDLYRKAGNDISTRDAVSFKDGVLTYTIHEARVAGYEIQWTGKKNTQERVLTRELPAAGGLYNEKAFRSALDRITALGVVRVTGVTTKAADPKTPENLTYVISVSEVSGSRSIPVGLQYDSLSGFSGTLEYQNNNLFGLGHTLNAGVTAGANDAGQSLSGNLAYTIPWLDIDFLDFRTNRTRLTLNAGSNASGNNALTYTTAGTSDTTQGVPQAHAAGQDTLRDYTVRTTGFGVNVGRNLTTSLSASVGVNTQYSTYYLEKQTAGEKTADTDAVAANAANPTATPKPIAASDDVAKALLPKNNLTTVVGTGLSYDTTVTPDFPTGGVRASVSAGYGFGRSGTDPLSWTKLEGGASTYYGLGKTLTKGFGTEQKQQAFAVRVNTGTLIGTPPPGTKFSVGYSNVNPAYELRGYDAGAFSGTNYITSSAEYRYDFNVSNSIAQGLYGIAFVDAGTAWNAGDAITLHYAVGLGAQLNLGFNNTPLAQVRFDYGFSPQTGSSKFHFRLGPVW</sequence>
<dbReference type="Pfam" id="PF07244">
    <property type="entry name" value="POTRA"/>
    <property type="match status" value="2"/>
</dbReference>
<reference evidence="8" key="1">
    <citation type="submission" date="2024-06" db="EMBL/GenBank/DDBJ databases">
        <title>Draft Genome Sequence of Deinococcus sonorensis Type Strain KR-87, a Biofilm Producing Representative of the Genus Deinococcus.</title>
        <authorList>
            <person name="Boren L.S."/>
            <person name="Grosso R.A."/>
            <person name="Hugenberg-Cox A.N."/>
            <person name="Hill J.T.E."/>
            <person name="Albert C.M."/>
            <person name="Tuohy J.M."/>
        </authorList>
    </citation>
    <scope>NUCLEOTIDE SEQUENCE</scope>
    <source>
        <strain evidence="8">KR-87</strain>
    </source>
</reference>
<dbReference type="Gene3D" id="2.40.160.50">
    <property type="entry name" value="membrane protein fhac: a member of the omp85/tpsb transporter family"/>
    <property type="match status" value="1"/>
</dbReference>
<evidence type="ECO:0000256" key="6">
    <source>
        <dbReference type="SAM" id="SignalP"/>
    </source>
</evidence>
<dbReference type="EMBL" id="CP158299">
    <property type="protein sequence ID" value="XBV85194.1"/>
    <property type="molecule type" value="Genomic_DNA"/>
</dbReference>
<evidence type="ECO:0000256" key="1">
    <source>
        <dbReference type="ARBA" id="ARBA00004370"/>
    </source>
</evidence>
<feature type="domain" description="POTRA" evidence="7">
    <location>
        <begin position="24"/>
        <end position="95"/>
    </location>
</feature>
<dbReference type="InterPro" id="IPR034746">
    <property type="entry name" value="POTRA"/>
</dbReference>
<dbReference type="RefSeq" id="WP_350243231.1">
    <property type="nucleotide sequence ID" value="NZ_CP158299.1"/>
</dbReference>
<keyword evidence="2" id="KW-0812">Transmembrane</keyword>
<accession>A0AAU7U9M9</accession>